<dbReference type="GO" id="GO:0004181">
    <property type="term" value="F:metallocarboxypeptidase activity"/>
    <property type="evidence" value="ECO:0007669"/>
    <property type="project" value="InterPro"/>
</dbReference>
<dbReference type="CDD" id="cd11308">
    <property type="entry name" value="Peptidase_M14NE-CP-C_like"/>
    <property type="match status" value="2"/>
</dbReference>
<dbReference type="Proteomes" id="UP000030746">
    <property type="component" value="Unassembled WGS sequence"/>
</dbReference>
<feature type="domain" description="Peptidase M14" evidence="11">
    <location>
        <begin position="31"/>
        <end position="318"/>
    </location>
</feature>
<accession>V4ATD7</accession>
<dbReference type="CTD" id="20247358"/>
<feature type="domain" description="Peptidase M14" evidence="11">
    <location>
        <begin position="449"/>
        <end position="740"/>
    </location>
</feature>
<dbReference type="CDD" id="cd03868">
    <property type="entry name" value="M14_CPD_I"/>
    <property type="match status" value="1"/>
</dbReference>
<dbReference type="InterPro" id="IPR057247">
    <property type="entry name" value="CARBOXYPEPT_ZN_2"/>
</dbReference>
<dbReference type="PROSITE" id="PS00132">
    <property type="entry name" value="CARBOXYPEPT_ZN_1"/>
    <property type="match status" value="2"/>
</dbReference>
<feature type="chain" id="PRO_5004716311" description="Peptidase M14 domain-containing protein" evidence="10">
    <location>
        <begin position="20"/>
        <end position="1332"/>
    </location>
</feature>
<dbReference type="GeneID" id="20247358"/>
<dbReference type="Pfam" id="PF13620">
    <property type="entry name" value="CarboxypepD_reg"/>
    <property type="match status" value="3"/>
</dbReference>
<evidence type="ECO:0000256" key="8">
    <source>
        <dbReference type="ARBA" id="ARBA00023180"/>
    </source>
</evidence>
<keyword evidence="4" id="KW-0645">Protease</keyword>
<evidence type="ECO:0000256" key="1">
    <source>
        <dbReference type="ARBA" id="ARBA00001947"/>
    </source>
</evidence>
<name>V4ATD7_LOTGI</name>
<keyword evidence="5" id="KW-0479">Metal-binding</keyword>
<feature type="active site" description="Proton donor/acceptor" evidence="9">
    <location>
        <position position="710"/>
    </location>
</feature>
<proteinExistence type="inferred from homology"/>
<keyword evidence="3" id="KW-0121">Carboxypeptidase</keyword>
<evidence type="ECO:0000256" key="4">
    <source>
        <dbReference type="ARBA" id="ARBA00022670"/>
    </source>
</evidence>
<keyword evidence="7" id="KW-0862">Zinc</keyword>
<keyword evidence="10" id="KW-0732">Signal</keyword>
<evidence type="ECO:0000256" key="3">
    <source>
        <dbReference type="ARBA" id="ARBA00022645"/>
    </source>
</evidence>
<dbReference type="Pfam" id="PF00246">
    <property type="entry name" value="Peptidase_M14"/>
    <property type="match status" value="4"/>
</dbReference>
<keyword evidence="13" id="KW-1185">Reference proteome</keyword>
<dbReference type="InterPro" id="IPR008969">
    <property type="entry name" value="CarboxyPept-like_regulatory"/>
</dbReference>
<comment type="similarity">
    <text evidence="2 9">Belongs to the peptidase M14 family.</text>
</comment>
<dbReference type="Gene3D" id="2.60.40.1120">
    <property type="entry name" value="Carboxypeptidase-like, regulatory domain"/>
    <property type="match status" value="3"/>
</dbReference>
<sequence length="1332" mass="149568">MTIFLVSVTLFLPFCLCEGNLVSTPTIDTSFYYHYNDLTTFLNRMTSKFPTLTKLHSIGSSVENRTLWAIQITSNIDKTIPGKPMVKFVGNMHGNEVISKQILIYLIEYLLENYGKNDQVTKIVDSTNLFIMPTMNPDGFERAEVGDCLGLMGRPNANLVDLNRNFPDQFTGQPDKIQPETQAIIDWIENNPFVLSINLHGGSVVASYPFDDSKNHTDGFYSGTPDDKVFKLLATTYSSNHLTMSKGHQCEGDDFKEGITNGAEWYDVPGGMEDYNYLHSNCFEITVELSCCKYPPSSQLSTEWNNNKQSLLAYLEMVHIGIHGFIVDSDNNGIENAIIEVQGIDHNITSSQFGAYWRLLVNGIYNITVHASGYESVTKYGVVVPSGPGISLNFTLLEPALTVQNRSEVNPTVVTNPEESLEKLVQHINNLHDFDHREKTSFIEPPPMKYHKYDDLANFMGDFATRYAHIAKLHVIGKSVLRRDLFVMEISDNPGVNEPGEPKFKYIGNMHGNEVVGREVLISLIQLLCENYGKDELLTLLVNHTSIFIMPTMNPDGFEIATEGDSRGTYGRRNHDHIDLNRNFPDQFETTAMNNHQEPETIAVMKWVKSIPFVLSANLHGGSLVANYPWDNSKSGHTTYSKCPDDDIFIKLCKAYSFAHSTMHIGHPCPGFSSEYFKDGITNGAHWYSVSGGMQDWNYVHTNCFEITIELGCYKYPKATDLPAYWDANKFALLVYMGQVHKGIRGFILDSKTGLGIANANISVKGINHVIRSAKDGDYWRLLVPGSHHITVSHPRYESQTIVVRVTDGPAVFINFSLSYAKQHSWSAHSDFDIQENMESANYQTLHDADEERKKIANLNPSFVTYEPLLVTRKGLALSMLHMSKSMEDHTGHKAHVLLVGGVNGDDPVGSEMLMRFSRHITKGYNHQHPDCVKIIDNVHLHILPTLNIEGISKATLGDCTGDSYTGNKFSSLIENKDQVVEALINQINTHKFHLILNVEGGGLNILIPRNQRENGSQTVITEDDEMFQVLARSFGDFNPKMYDQSSCEGAGVHGILHSAESPLPNHILMDMMYDKYHSYMLCASISCCKYPAANELPNIWMNTMPSFMNFLLKATQGIHGEIVDSNNKPIFTAVLTIDNKLHRFNVSTNGSYFIVLTEGHHTIEASAEGYQSLSKKIFVLKNERREVRFMLKDEKEKLSYHSFNALKLNLTEISKQYSNITQLTKIGLSKEGRDILIFTLGKKDNSKPVPHVLLLGNVYGTDLISRELLLQLIQHLVESYLTDDTVTELLESTVIHIIPTLNPDKGQKMKPDNCMGEADSALFTFPGKSLL</sequence>
<dbReference type="OMA" id="CCKYPPG"/>
<dbReference type="GO" id="GO:0005615">
    <property type="term" value="C:extracellular space"/>
    <property type="evidence" value="ECO:0007669"/>
    <property type="project" value="TreeGrafter"/>
</dbReference>
<comment type="cofactor">
    <cofactor evidence="1">
        <name>Zn(2+)</name>
        <dbReference type="ChEBI" id="CHEBI:29105"/>
    </cofactor>
</comment>
<keyword evidence="6" id="KW-0378">Hydrolase</keyword>
<evidence type="ECO:0000256" key="5">
    <source>
        <dbReference type="ARBA" id="ARBA00022723"/>
    </source>
</evidence>
<dbReference type="PRINTS" id="PR00765">
    <property type="entry name" value="CRBOXYPTASEA"/>
</dbReference>
<dbReference type="InterPro" id="IPR000834">
    <property type="entry name" value="Peptidase_M14"/>
</dbReference>
<evidence type="ECO:0000256" key="9">
    <source>
        <dbReference type="PROSITE-ProRule" id="PRU01379"/>
    </source>
</evidence>
<feature type="active site" description="Proton donor/acceptor" evidence="9">
    <location>
        <position position="288"/>
    </location>
</feature>
<feature type="domain" description="Peptidase M14" evidence="11">
    <location>
        <begin position="1200"/>
        <end position="1332"/>
    </location>
</feature>
<dbReference type="OrthoDB" id="10249045at2759"/>
<keyword evidence="8" id="KW-0325">Glycoprotein</keyword>
<evidence type="ECO:0000259" key="11">
    <source>
        <dbReference type="PROSITE" id="PS52035"/>
    </source>
</evidence>
<dbReference type="GO" id="GO:0006518">
    <property type="term" value="P:peptide metabolic process"/>
    <property type="evidence" value="ECO:0007669"/>
    <property type="project" value="TreeGrafter"/>
</dbReference>
<gene>
    <name evidence="12" type="ORF">LOTGIDRAFT_226642</name>
</gene>
<dbReference type="GO" id="GO:0008270">
    <property type="term" value="F:zinc ion binding"/>
    <property type="evidence" value="ECO:0007669"/>
    <property type="project" value="InterPro"/>
</dbReference>
<dbReference type="CDD" id="cd03858">
    <property type="entry name" value="M14_CP_N-E_like"/>
    <property type="match status" value="1"/>
</dbReference>
<dbReference type="EMBL" id="KB201263">
    <property type="protein sequence ID" value="ESO98160.1"/>
    <property type="molecule type" value="Genomic_DNA"/>
</dbReference>
<organism evidence="12 13">
    <name type="scientific">Lottia gigantea</name>
    <name type="common">Giant owl limpet</name>
    <dbReference type="NCBI Taxonomy" id="225164"/>
    <lineage>
        <taxon>Eukaryota</taxon>
        <taxon>Metazoa</taxon>
        <taxon>Spiralia</taxon>
        <taxon>Lophotrochozoa</taxon>
        <taxon>Mollusca</taxon>
        <taxon>Gastropoda</taxon>
        <taxon>Patellogastropoda</taxon>
        <taxon>Lottioidea</taxon>
        <taxon>Lottiidae</taxon>
        <taxon>Lottia</taxon>
    </lineage>
</organism>
<evidence type="ECO:0000256" key="6">
    <source>
        <dbReference type="ARBA" id="ARBA00022801"/>
    </source>
</evidence>
<dbReference type="PANTHER" id="PTHR11532:SF57">
    <property type="entry name" value="CARBOXYPEPTIDASE D, B"/>
    <property type="match status" value="1"/>
</dbReference>
<evidence type="ECO:0000313" key="13">
    <source>
        <dbReference type="Proteomes" id="UP000030746"/>
    </source>
</evidence>
<evidence type="ECO:0000256" key="7">
    <source>
        <dbReference type="ARBA" id="ARBA00022833"/>
    </source>
</evidence>
<dbReference type="FunFam" id="3.40.630.10:FF:000020">
    <property type="entry name" value="Carboxypeptidase D"/>
    <property type="match status" value="2"/>
</dbReference>
<dbReference type="GO" id="GO:0016485">
    <property type="term" value="P:protein processing"/>
    <property type="evidence" value="ECO:0007669"/>
    <property type="project" value="TreeGrafter"/>
</dbReference>
<dbReference type="SUPFAM" id="SSF53187">
    <property type="entry name" value="Zn-dependent exopeptidases"/>
    <property type="match status" value="4"/>
</dbReference>
<dbReference type="Gene3D" id="3.40.630.10">
    <property type="entry name" value="Zn peptidases"/>
    <property type="match status" value="4"/>
</dbReference>
<dbReference type="SMART" id="SM00631">
    <property type="entry name" value="Zn_pept"/>
    <property type="match status" value="2"/>
</dbReference>
<reference evidence="12 13" key="1">
    <citation type="journal article" date="2013" name="Nature">
        <title>Insights into bilaterian evolution from three spiralian genomes.</title>
        <authorList>
            <person name="Simakov O."/>
            <person name="Marletaz F."/>
            <person name="Cho S.J."/>
            <person name="Edsinger-Gonzales E."/>
            <person name="Havlak P."/>
            <person name="Hellsten U."/>
            <person name="Kuo D.H."/>
            <person name="Larsson T."/>
            <person name="Lv J."/>
            <person name="Arendt D."/>
            <person name="Savage R."/>
            <person name="Osoegawa K."/>
            <person name="de Jong P."/>
            <person name="Grimwood J."/>
            <person name="Chapman J.A."/>
            <person name="Shapiro H."/>
            <person name="Aerts A."/>
            <person name="Otillar R.P."/>
            <person name="Terry A.Y."/>
            <person name="Boore J.L."/>
            <person name="Grigoriev I.V."/>
            <person name="Lindberg D.R."/>
            <person name="Seaver E.C."/>
            <person name="Weisblat D.A."/>
            <person name="Putnam N.H."/>
            <person name="Rokhsar D.S."/>
        </authorList>
    </citation>
    <scope>NUCLEOTIDE SEQUENCE [LARGE SCALE GENOMIC DNA]</scope>
</reference>
<dbReference type="KEGG" id="lgi:LOTGIDRAFT_226642"/>
<evidence type="ECO:0000256" key="2">
    <source>
        <dbReference type="ARBA" id="ARBA00005988"/>
    </source>
</evidence>
<dbReference type="STRING" id="225164.V4ATD7"/>
<protein>
    <recommendedName>
        <fullName evidence="11">Peptidase M14 domain-containing protein</fullName>
    </recommendedName>
</protein>
<dbReference type="InterPro" id="IPR050753">
    <property type="entry name" value="Peptidase_M14_domain"/>
</dbReference>
<dbReference type="InterPro" id="IPR057246">
    <property type="entry name" value="CARBOXYPEPT_ZN_1"/>
</dbReference>
<dbReference type="PANTHER" id="PTHR11532">
    <property type="entry name" value="PROTEASE M14 CARBOXYPEPTIDASE"/>
    <property type="match status" value="1"/>
</dbReference>
<dbReference type="PROSITE" id="PS52035">
    <property type="entry name" value="PEPTIDASE_M14"/>
    <property type="match status" value="4"/>
</dbReference>
<comment type="caution">
    <text evidence="9">Lacks conserved residue(s) required for the propagation of feature annotation.</text>
</comment>
<evidence type="ECO:0000313" key="12">
    <source>
        <dbReference type="EMBL" id="ESO98160.1"/>
    </source>
</evidence>
<dbReference type="HOGENOM" id="CLU_002495_1_2_1"/>
<dbReference type="SUPFAM" id="SSF49464">
    <property type="entry name" value="Carboxypeptidase regulatory domain-like"/>
    <property type="match status" value="3"/>
</dbReference>
<dbReference type="RefSeq" id="XP_009051142.1">
    <property type="nucleotide sequence ID" value="XM_009052894.1"/>
</dbReference>
<evidence type="ECO:0000256" key="10">
    <source>
        <dbReference type="SAM" id="SignalP"/>
    </source>
</evidence>
<feature type="domain" description="Peptidase M14" evidence="11">
    <location>
        <begin position="842"/>
        <end position="1115"/>
    </location>
</feature>
<feature type="signal peptide" evidence="10">
    <location>
        <begin position="1"/>
        <end position="19"/>
    </location>
</feature>
<dbReference type="PROSITE" id="PS00133">
    <property type="entry name" value="CARBOXYPEPT_ZN_2"/>
    <property type="match status" value="2"/>
</dbReference>